<evidence type="ECO:0000313" key="3">
    <source>
        <dbReference type="EMBL" id="ASD27726.1"/>
    </source>
</evidence>
<keyword evidence="1" id="KW-0812">Transmembrane</keyword>
<dbReference type="InterPro" id="IPR019251">
    <property type="entry name" value="DUF2231_TM"/>
</dbReference>
<feature type="transmembrane region" description="Helical" evidence="1">
    <location>
        <begin position="107"/>
        <end position="128"/>
    </location>
</feature>
<sequence length="138" mass="14445">MIGTAGLGRAIQGLILSFPVALFSLGTATDAAYLRTAQMQWSNFSSWAIVGGLVFGGAAFVWSLIDLAWGRRGALRLLYSGVLGALCLISLANAFKHSQDGWSSVGALGVTLSGLCCALALLAGWLRYSGMLDEEASR</sequence>
<keyword evidence="1" id="KW-1133">Transmembrane helix</keyword>
<reference evidence="3 4" key="2">
    <citation type="submission" date="2017-06" db="EMBL/GenBank/DDBJ databases">
        <authorList>
            <person name="Kim H.J."/>
            <person name="Triplett B.A."/>
        </authorList>
    </citation>
    <scope>NUCLEOTIDE SEQUENCE [LARGE SCALE GENOMIC DNA]</scope>
    <source>
        <strain evidence="3 4">BZC3</strain>
    </source>
</reference>
<dbReference type="RefSeq" id="WP_088411297.1">
    <property type="nucleotide sequence ID" value="NZ_CP021995.1"/>
</dbReference>
<dbReference type="Pfam" id="PF09990">
    <property type="entry name" value="DUF2231"/>
    <property type="match status" value="1"/>
</dbReference>
<accession>A0A1Z3M027</accession>
<dbReference type="Proteomes" id="UP000197024">
    <property type="component" value="Chromosome"/>
</dbReference>
<evidence type="ECO:0000313" key="4">
    <source>
        <dbReference type="Proteomes" id="UP000197024"/>
    </source>
</evidence>
<evidence type="ECO:0000256" key="1">
    <source>
        <dbReference type="SAM" id="Phobius"/>
    </source>
</evidence>
<reference evidence="3 4" key="1">
    <citation type="submission" date="2017-06" db="EMBL/GenBank/DDBJ databases">
        <title>Biodegradation of gentamicin by bacterial consortia AMQD4 in synthetic medium and raw gentamicin sewage.</title>
        <authorList>
            <person name="Chang H."/>
            <person name="Feng Y."/>
            <person name="Li Z."/>
            <person name="Xue J."/>
            <person name="Cheng D."/>
        </authorList>
    </citation>
    <scope>NUCLEOTIDE SEQUENCE [LARGE SCALE GENOMIC DNA]</scope>
    <source>
        <strain evidence="3 4">BZC3</strain>
    </source>
</reference>
<feature type="transmembrane region" description="Helical" evidence="1">
    <location>
        <begin position="77"/>
        <end position="95"/>
    </location>
</feature>
<organism evidence="3 4">
    <name type="scientific">Brevundimonas diminuta</name>
    <name type="common">Pseudomonas diminuta</name>
    <dbReference type="NCBI Taxonomy" id="293"/>
    <lineage>
        <taxon>Bacteria</taxon>
        <taxon>Pseudomonadati</taxon>
        <taxon>Pseudomonadota</taxon>
        <taxon>Alphaproteobacteria</taxon>
        <taxon>Caulobacterales</taxon>
        <taxon>Caulobacteraceae</taxon>
        <taxon>Brevundimonas</taxon>
    </lineage>
</organism>
<protein>
    <recommendedName>
        <fullName evidence="2">DUF2231 domain-containing protein</fullName>
    </recommendedName>
</protein>
<feature type="transmembrane region" description="Helical" evidence="1">
    <location>
        <begin position="44"/>
        <end position="65"/>
    </location>
</feature>
<feature type="domain" description="DUF2231" evidence="2">
    <location>
        <begin position="14"/>
        <end position="126"/>
    </location>
</feature>
<dbReference type="AlphaFoldDB" id="A0A1Z3M027"/>
<evidence type="ECO:0000259" key="2">
    <source>
        <dbReference type="Pfam" id="PF09990"/>
    </source>
</evidence>
<name>A0A1Z3M027_BREDI</name>
<gene>
    <name evidence="3" type="ORF">CD943_13030</name>
</gene>
<proteinExistence type="predicted"/>
<dbReference type="EMBL" id="CP021995">
    <property type="protein sequence ID" value="ASD27726.1"/>
    <property type="molecule type" value="Genomic_DNA"/>
</dbReference>
<keyword evidence="1" id="KW-0472">Membrane</keyword>